<dbReference type="Pfam" id="PF00271">
    <property type="entry name" value="Helicase_C"/>
    <property type="match status" value="1"/>
</dbReference>
<dbReference type="Proteomes" id="UP001608902">
    <property type="component" value="Unassembled WGS sequence"/>
</dbReference>
<dbReference type="SUPFAM" id="SSF52540">
    <property type="entry name" value="P-loop containing nucleoside triphosphate hydrolases"/>
    <property type="match status" value="1"/>
</dbReference>
<dbReference type="CDD" id="cd18787">
    <property type="entry name" value="SF2_C_DEAD"/>
    <property type="match status" value="1"/>
</dbReference>
<dbReference type="AlphaFoldDB" id="A0ABD6EQ14"/>
<keyword evidence="5 7" id="KW-0694">RNA-binding</keyword>
<dbReference type="GO" id="GO:0003723">
    <property type="term" value="F:RNA binding"/>
    <property type="evidence" value="ECO:0007669"/>
    <property type="project" value="UniProtKB-UniRule"/>
</dbReference>
<reference evidence="11 12" key="1">
    <citation type="submission" date="2024-08" db="EMBL/GenBank/DDBJ databases">
        <title>Gnathostoma spinigerum genome.</title>
        <authorList>
            <person name="Gonzalez-Bertolin B."/>
            <person name="Monzon S."/>
            <person name="Zaballos A."/>
            <person name="Jimenez P."/>
            <person name="Dekumyoy P."/>
            <person name="Varona S."/>
            <person name="Cuesta I."/>
            <person name="Sumanam S."/>
            <person name="Adisakwattana P."/>
            <person name="Gasser R.B."/>
            <person name="Hernandez-Gonzalez A."/>
            <person name="Young N.D."/>
            <person name="Perteguer M.J."/>
        </authorList>
    </citation>
    <scope>NUCLEOTIDE SEQUENCE [LARGE SCALE GENOMIC DNA]</scope>
    <source>
        <strain evidence="11">AL3</strain>
        <tissue evidence="11">Liver</tissue>
    </source>
</reference>
<evidence type="ECO:0000256" key="7">
    <source>
        <dbReference type="RuleBase" id="RU365068"/>
    </source>
</evidence>
<gene>
    <name evidence="11" type="ORF">AB6A40_006968</name>
</gene>
<evidence type="ECO:0000259" key="9">
    <source>
        <dbReference type="PROSITE" id="PS51192"/>
    </source>
</evidence>
<comment type="similarity">
    <text evidence="6">Belongs to the DEAD box helicase family.</text>
</comment>
<evidence type="ECO:0000256" key="5">
    <source>
        <dbReference type="ARBA" id="ARBA00022884"/>
    </source>
</evidence>
<comment type="caution">
    <text evidence="11">The sequence shown here is derived from an EMBL/GenBank/DDBJ whole genome shotgun (WGS) entry which is preliminary data.</text>
</comment>
<feature type="domain" description="Helicase C-terminal" evidence="10">
    <location>
        <begin position="391"/>
        <end position="546"/>
    </location>
</feature>
<evidence type="ECO:0000313" key="11">
    <source>
        <dbReference type="EMBL" id="MFH4980259.1"/>
    </source>
</evidence>
<feature type="region of interest" description="Disordered" evidence="8">
    <location>
        <begin position="35"/>
        <end position="80"/>
    </location>
</feature>
<dbReference type="InterPro" id="IPR000629">
    <property type="entry name" value="RNA-helicase_DEAD-box_CS"/>
</dbReference>
<keyword evidence="2 6" id="KW-0378">Hydrolase</keyword>
<keyword evidence="4 6" id="KW-0067">ATP-binding</keyword>
<evidence type="ECO:0000256" key="2">
    <source>
        <dbReference type="ARBA" id="ARBA00022801"/>
    </source>
</evidence>
<dbReference type="GO" id="GO:0005524">
    <property type="term" value="F:ATP binding"/>
    <property type="evidence" value="ECO:0007669"/>
    <property type="project" value="UniProtKB-UniRule"/>
</dbReference>
<keyword evidence="12" id="KW-1185">Reference proteome</keyword>
<sequence length="604" mass="68974">MNLFFLIIIGTYCFVIVSSPLSIKIRMVKSLHKSKRKKKEANSGREVIDSVEIPTDREDREREQETDEDMDCTEAPAEGSGLYKPLGHEMFAEMKKISITSEWVNNAKKFSAEIQNDEFYELNTVKGIHPRLMEAVRGNIERWFPVQKAVLPTLIKECTNPPPLPPRDVAISAPTGSGKTLCYLLPIINSLSHSTTANIFALIITPVQSLAEQIEKEFQKYNVFDIQCVLLCGSHDYQKERSQLIDKYGHSKASVVVATPGRLVDHILDKSGSMHLTSLRYLVIDEADRISQGARLEWLDLLESVTNISGQWSTIDQLLSGNRIQTILVSATLSKDVEKLSNWRLRHPRLFRADAGYMEEMKNVPSEADHMVDSVPLPLNIEYEDLECAALYKPLALYVRAKHHKELKKILVFVNYKMTSYRLSVLLKLLSNNKFSVAELSSNLFGRRRRRVLKNFNEGDGRFLICSDAASRGIDFKNVDIVVNYDLPKTGRLFIHRAGRTARAGRSGRVLTIIDNSQLSKMKKIYEESKLRISPSHSQFSEDDVEPLREKYQTALDYLKAELNKLPKEQLEEDEEDSRSKRKRFRKKKTYICGFSVLSLLLKV</sequence>
<dbReference type="EC" id="3.6.4.13" evidence="7"/>
<evidence type="ECO:0000313" key="12">
    <source>
        <dbReference type="Proteomes" id="UP001608902"/>
    </source>
</evidence>
<dbReference type="EMBL" id="JBGFUD010005292">
    <property type="protein sequence ID" value="MFH4980259.1"/>
    <property type="molecule type" value="Genomic_DNA"/>
</dbReference>
<name>A0ABD6EQ14_9BILA</name>
<comment type="catalytic activity">
    <reaction evidence="7">
        <text>ATP + H2O = ADP + phosphate + H(+)</text>
        <dbReference type="Rhea" id="RHEA:13065"/>
        <dbReference type="ChEBI" id="CHEBI:15377"/>
        <dbReference type="ChEBI" id="CHEBI:15378"/>
        <dbReference type="ChEBI" id="CHEBI:30616"/>
        <dbReference type="ChEBI" id="CHEBI:43474"/>
        <dbReference type="ChEBI" id="CHEBI:456216"/>
        <dbReference type="EC" id="3.6.4.13"/>
    </reaction>
</comment>
<dbReference type="PROSITE" id="PS51192">
    <property type="entry name" value="HELICASE_ATP_BIND_1"/>
    <property type="match status" value="1"/>
</dbReference>
<dbReference type="GO" id="GO:0003724">
    <property type="term" value="F:RNA helicase activity"/>
    <property type="evidence" value="ECO:0007669"/>
    <property type="project" value="UniProtKB-EC"/>
</dbReference>
<dbReference type="InterPro" id="IPR001650">
    <property type="entry name" value="Helicase_C-like"/>
</dbReference>
<keyword evidence="1 6" id="KW-0547">Nucleotide-binding</keyword>
<comment type="domain">
    <text evidence="7">The Q motif is unique to and characteristic of the DEAD box family of RNA helicases and controls ATP binding and hydrolysis.</text>
</comment>
<feature type="compositionally biased region" description="Basic and acidic residues" evidence="8">
    <location>
        <begin position="40"/>
        <end position="63"/>
    </location>
</feature>
<dbReference type="InterPro" id="IPR011545">
    <property type="entry name" value="DEAD/DEAH_box_helicase_dom"/>
</dbReference>
<dbReference type="PROSITE" id="PS51194">
    <property type="entry name" value="HELICASE_CTER"/>
    <property type="match status" value="1"/>
</dbReference>
<dbReference type="GO" id="GO:0043186">
    <property type="term" value="C:P granule"/>
    <property type="evidence" value="ECO:0007669"/>
    <property type="project" value="UniProtKB-ARBA"/>
</dbReference>
<organism evidence="11 12">
    <name type="scientific">Gnathostoma spinigerum</name>
    <dbReference type="NCBI Taxonomy" id="75299"/>
    <lineage>
        <taxon>Eukaryota</taxon>
        <taxon>Metazoa</taxon>
        <taxon>Ecdysozoa</taxon>
        <taxon>Nematoda</taxon>
        <taxon>Chromadorea</taxon>
        <taxon>Rhabditida</taxon>
        <taxon>Spirurina</taxon>
        <taxon>Gnathostomatomorpha</taxon>
        <taxon>Gnathostomatoidea</taxon>
        <taxon>Gnathostomatidae</taxon>
        <taxon>Gnathostoma</taxon>
    </lineage>
</organism>
<comment type="function">
    <text evidence="7">RNA helicase.</text>
</comment>
<evidence type="ECO:0000256" key="3">
    <source>
        <dbReference type="ARBA" id="ARBA00022806"/>
    </source>
</evidence>
<feature type="domain" description="Helicase ATP-binding" evidence="9">
    <location>
        <begin position="160"/>
        <end position="351"/>
    </location>
</feature>
<dbReference type="Pfam" id="PF00270">
    <property type="entry name" value="DEAD"/>
    <property type="match status" value="1"/>
</dbReference>
<evidence type="ECO:0000256" key="4">
    <source>
        <dbReference type="ARBA" id="ARBA00022840"/>
    </source>
</evidence>
<proteinExistence type="inferred from homology"/>
<dbReference type="CDD" id="cd17956">
    <property type="entry name" value="DEADc_DDX51"/>
    <property type="match status" value="1"/>
</dbReference>
<dbReference type="SMART" id="SM00487">
    <property type="entry name" value="DEXDc"/>
    <property type="match status" value="1"/>
</dbReference>
<protein>
    <recommendedName>
        <fullName evidence="7">ATP-dependent RNA helicase</fullName>
        <ecNumber evidence="7">3.6.4.13</ecNumber>
    </recommendedName>
</protein>
<evidence type="ECO:0000256" key="6">
    <source>
        <dbReference type="RuleBase" id="RU000492"/>
    </source>
</evidence>
<evidence type="ECO:0000256" key="1">
    <source>
        <dbReference type="ARBA" id="ARBA00022741"/>
    </source>
</evidence>
<dbReference type="GO" id="GO:0016787">
    <property type="term" value="F:hydrolase activity"/>
    <property type="evidence" value="ECO:0007669"/>
    <property type="project" value="UniProtKB-KW"/>
</dbReference>
<dbReference type="PANTHER" id="PTHR24031">
    <property type="entry name" value="RNA HELICASE"/>
    <property type="match status" value="1"/>
</dbReference>
<accession>A0ABD6EQ14</accession>
<dbReference type="InterPro" id="IPR014001">
    <property type="entry name" value="Helicase_ATP-bd"/>
</dbReference>
<evidence type="ECO:0000256" key="8">
    <source>
        <dbReference type="SAM" id="MobiDB-lite"/>
    </source>
</evidence>
<evidence type="ECO:0000259" key="10">
    <source>
        <dbReference type="PROSITE" id="PS51194"/>
    </source>
</evidence>
<dbReference type="Gene3D" id="3.40.50.300">
    <property type="entry name" value="P-loop containing nucleotide triphosphate hydrolases"/>
    <property type="match status" value="2"/>
</dbReference>
<dbReference type="SMART" id="SM00490">
    <property type="entry name" value="HELICc"/>
    <property type="match status" value="1"/>
</dbReference>
<dbReference type="InterPro" id="IPR027417">
    <property type="entry name" value="P-loop_NTPase"/>
</dbReference>
<keyword evidence="3 6" id="KW-0347">Helicase</keyword>
<dbReference type="PROSITE" id="PS00039">
    <property type="entry name" value="DEAD_ATP_HELICASE"/>
    <property type="match status" value="1"/>
</dbReference>